<sequence>MLEISNGQTGGRYPKFLESLIDNKYLFKINVSEKNARGVDSMYNVTKISDDASLVDLYGSQLSLLDPGSVSNVANSSVVTVTDSEPTSEPITSLSKDSTLESICESGMATPSKGSLDSTVVSSSLEVLTNPEEKGPTTRHLGVVLNVKNKWFSCSIWDSLLVGENVVIW</sequence>
<organism evidence="1 2">
    <name type="scientific">Stylosanthes scabra</name>
    <dbReference type="NCBI Taxonomy" id="79078"/>
    <lineage>
        <taxon>Eukaryota</taxon>
        <taxon>Viridiplantae</taxon>
        <taxon>Streptophyta</taxon>
        <taxon>Embryophyta</taxon>
        <taxon>Tracheophyta</taxon>
        <taxon>Spermatophyta</taxon>
        <taxon>Magnoliopsida</taxon>
        <taxon>eudicotyledons</taxon>
        <taxon>Gunneridae</taxon>
        <taxon>Pentapetalae</taxon>
        <taxon>rosids</taxon>
        <taxon>fabids</taxon>
        <taxon>Fabales</taxon>
        <taxon>Fabaceae</taxon>
        <taxon>Papilionoideae</taxon>
        <taxon>50 kb inversion clade</taxon>
        <taxon>dalbergioids sensu lato</taxon>
        <taxon>Dalbergieae</taxon>
        <taxon>Pterocarpus clade</taxon>
        <taxon>Stylosanthes</taxon>
    </lineage>
</organism>
<reference evidence="1 2" key="1">
    <citation type="journal article" date="2023" name="Plants (Basel)">
        <title>Bridging the Gap: Combining Genomics and Transcriptomics Approaches to Understand Stylosanthes scabra, an Orphan Legume from the Brazilian Caatinga.</title>
        <authorList>
            <person name="Ferreira-Neto J.R.C."/>
            <person name="da Silva M.D."/>
            <person name="Binneck E."/>
            <person name="de Melo N.F."/>
            <person name="da Silva R.H."/>
            <person name="de Melo A.L.T.M."/>
            <person name="Pandolfi V."/>
            <person name="Bustamante F.O."/>
            <person name="Brasileiro-Vidal A.C."/>
            <person name="Benko-Iseppon A.M."/>
        </authorList>
    </citation>
    <scope>NUCLEOTIDE SEQUENCE [LARGE SCALE GENOMIC DNA]</scope>
    <source>
        <tissue evidence="1">Leaves</tissue>
    </source>
</reference>
<evidence type="ECO:0000313" key="2">
    <source>
        <dbReference type="Proteomes" id="UP001341840"/>
    </source>
</evidence>
<keyword evidence="2" id="KW-1185">Reference proteome</keyword>
<proteinExistence type="predicted"/>
<protein>
    <submittedName>
        <fullName evidence="1">Uncharacterized protein</fullName>
    </submittedName>
</protein>
<accession>A0ABU6RGQ3</accession>
<comment type="caution">
    <text evidence="1">The sequence shown here is derived from an EMBL/GenBank/DDBJ whole genome shotgun (WGS) entry which is preliminary data.</text>
</comment>
<dbReference type="Proteomes" id="UP001341840">
    <property type="component" value="Unassembled WGS sequence"/>
</dbReference>
<dbReference type="EMBL" id="JASCZI010030500">
    <property type="protein sequence ID" value="MED6123160.1"/>
    <property type="molecule type" value="Genomic_DNA"/>
</dbReference>
<evidence type="ECO:0000313" key="1">
    <source>
        <dbReference type="EMBL" id="MED6123160.1"/>
    </source>
</evidence>
<name>A0ABU6RGQ3_9FABA</name>
<gene>
    <name evidence="1" type="ORF">PIB30_046601</name>
</gene>